<dbReference type="PANTHER" id="PTHR40254">
    <property type="entry name" value="BLR0577 PROTEIN"/>
    <property type="match status" value="1"/>
</dbReference>
<dbReference type="Proteomes" id="UP000650994">
    <property type="component" value="Unassembled WGS sequence"/>
</dbReference>
<reference evidence="2" key="5">
    <citation type="submission" date="2024-05" db="EMBL/GenBank/DDBJ databases">
        <authorList>
            <person name="Sun Q."/>
            <person name="Zhou Y."/>
        </authorList>
    </citation>
    <scope>NUCLEOTIDE SEQUENCE</scope>
    <source>
        <strain evidence="2">CGMCC 1.12707</strain>
    </source>
</reference>
<dbReference type="AlphaFoldDB" id="A0A1M6YEB1"/>
<evidence type="ECO:0000313" key="2">
    <source>
        <dbReference type="EMBL" id="GGE97543.1"/>
    </source>
</evidence>
<reference evidence="3" key="2">
    <citation type="submission" date="2016-11" db="EMBL/GenBank/DDBJ databases">
        <authorList>
            <person name="Jaros S."/>
            <person name="Januszkiewicz K."/>
            <person name="Wedrychowicz H."/>
        </authorList>
    </citation>
    <scope>NUCLEOTIDE SEQUENCE [LARGE SCALE GENOMIC DNA]</scope>
    <source>
        <strain evidence="3">DSM 27989</strain>
    </source>
</reference>
<feature type="domain" description="FAD-dependent urate hydroxylase HpyO/Asp monooxygenase CreE-like FAD/NAD(P)-binding" evidence="1">
    <location>
        <begin position="8"/>
        <end position="159"/>
    </location>
</feature>
<dbReference type="EMBL" id="FRBH01000006">
    <property type="protein sequence ID" value="SHL16482.1"/>
    <property type="molecule type" value="Genomic_DNA"/>
</dbReference>
<dbReference type="STRING" id="1434701.SAMN05443634_106210"/>
<evidence type="ECO:0000313" key="3">
    <source>
        <dbReference type="EMBL" id="SHL16482.1"/>
    </source>
</evidence>
<proteinExistence type="predicted"/>
<sequence>MENTSKIAIIGGGPAALLMLKHLLKMAILPEEIYIFEKNKRFGVGMPYSEFGATAEHIANVSANELPEMVNSFKEFYFEKYKESYNENKVLPRLLLGDYLENQFEKYLQIAKQIGVKVIARKNTPVLDIIKNDEIDKFEIITNPENDLFVDKVIVSTGHVWPKTHEDKVKGWYDSPYPPNKFKEKTNCVVAIRGTSLTAIDAVKTIARLNGKFVKETNGDLKYIVNKDSEKFKIHLFSTSGFLPALRFHTEDETFSSKWIMSLQEIYDIKQKNDGFVPLDTVFEYSFKRPLREKDPKFYEEIKDLTIKEFVDKMLEIRKEVDSFDLFEAEYKEAQKSIKNKESITWKETIYAFSYAMNYPAKHFSAEDMLRLQKTLIPLISVIIAALPQSSYHEIMALYKAGLIDLIQVDKNSTVEPDGDTGVIYSYKSVEGKNINAHYDFFIDAIGQKKMNWTDFPFDGLRNLKLTSPGFLDFKDEKIGKKMLEEKKEKVVEGYNHNYYLEVSGLGINDYFQSINIYKETIPSVYIMTVPFIGGLNPDYSGLDFCDTAGERIAEAIIGG</sequence>
<dbReference type="RefSeq" id="WP_072931890.1">
    <property type="nucleotide sequence ID" value="NZ_BMFL01000008.1"/>
</dbReference>
<reference evidence="5" key="4">
    <citation type="journal article" date="2019" name="Int. J. Syst. Evol. Microbiol.">
        <title>The Global Catalogue of Microorganisms (GCM) 10K type strain sequencing project: providing services to taxonomists for standard genome sequencing and annotation.</title>
        <authorList>
            <consortium name="The Broad Institute Genomics Platform"/>
            <consortium name="The Broad Institute Genome Sequencing Center for Infectious Disease"/>
            <person name="Wu L."/>
            <person name="Ma J."/>
        </authorList>
    </citation>
    <scope>NUCLEOTIDE SEQUENCE [LARGE SCALE GENOMIC DNA]</scope>
    <source>
        <strain evidence="5">CGMCC 1.12707</strain>
    </source>
</reference>
<reference evidence="4" key="3">
    <citation type="submission" date="2016-11" db="EMBL/GenBank/DDBJ databases">
        <authorList>
            <person name="Varghese N."/>
            <person name="Submissions S."/>
        </authorList>
    </citation>
    <scope>NUCLEOTIDE SEQUENCE [LARGE SCALE GENOMIC DNA]</scope>
    <source>
        <strain evidence="4">DSM 27989</strain>
    </source>
</reference>
<dbReference type="SUPFAM" id="SSF51905">
    <property type="entry name" value="FAD/NAD(P)-binding domain"/>
    <property type="match status" value="1"/>
</dbReference>
<accession>A0A1M6YEB1</accession>
<dbReference type="InterPro" id="IPR038732">
    <property type="entry name" value="HpyO/CreE_NAD-binding"/>
</dbReference>
<dbReference type="EMBL" id="BMFL01000008">
    <property type="protein sequence ID" value="GGE97543.1"/>
    <property type="molecule type" value="Genomic_DNA"/>
</dbReference>
<dbReference type="InterPro" id="IPR052189">
    <property type="entry name" value="L-asp_N-monooxygenase_NS-form"/>
</dbReference>
<dbReference type="Gene3D" id="3.50.50.60">
    <property type="entry name" value="FAD/NAD(P)-binding domain"/>
    <property type="match status" value="1"/>
</dbReference>
<dbReference type="OrthoDB" id="6309046at2"/>
<dbReference type="PANTHER" id="PTHR40254:SF1">
    <property type="entry name" value="BLR0577 PROTEIN"/>
    <property type="match status" value="1"/>
</dbReference>
<dbReference type="Pfam" id="PF13454">
    <property type="entry name" value="NAD_binding_9"/>
    <property type="match status" value="1"/>
</dbReference>
<evidence type="ECO:0000259" key="1">
    <source>
        <dbReference type="Pfam" id="PF13454"/>
    </source>
</evidence>
<evidence type="ECO:0000313" key="5">
    <source>
        <dbReference type="Proteomes" id="UP000650994"/>
    </source>
</evidence>
<organism evidence="3 4">
    <name type="scientific">Chishuiella changwenlii</name>
    <dbReference type="NCBI Taxonomy" id="1434701"/>
    <lineage>
        <taxon>Bacteria</taxon>
        <taxon>Pseudomonadati</taxon>
        <taxon>Bacteroidota</taxon>
        <taxon>Flavobacteriia</taxon>
        <taxon>Flavobacteriales</taxon>
        <taxon>Weeksellaceae</taxon>
        <taxon>Chishuiella</taxon>
    </lineage>
</organism>
<keyword evidence="5" id="KW-1185">Reference proteome</keyword>
<dbReference type="InterPro" id="IPR036188">
    <property type="entry name" value="FAD/NAD-bd_sf"/>
</dbReference>
<protein>
    <submittedName>
        <fullName evidence="3">FAD-NAD(P)-binding</fullName>
    </submittedName>
</protein>
<name>A0A1M6YEB1_9FLAO</name>
<evidence type="ECO:0000313" key="4">
    <source>
        <dbReference type="Proteomes" id="UP000184120"/>
    </source>
</evidence>
<dbReference type="Proteomes" id="UP000184120">
    <property type="component" value="Unassembled WGS sequence"/>
</dbReference>
<gene>
    <name evidence="2" type="primary">ydhS</name>
    <name evidence="2" type="ORF">GCM10010984_13890</name>
    <name evidence="3" type="ORF">SAMN05443634_106210</name>
</gene>
<reference evidence="2" key="1">
    <citation type="journal article" date="2014" name="Int. J. Syst. Evol. Microbiol.">
        <title>Complete genome of a new Firmicutes species belonging to the dominant human colonic microbiota ('Ruminococcus bicirculans') reveals two chromosomes and a selective capacity to utilize plant glucans.</title>
        <authorList>
            <consortium name="NISC Comparative Sequencing Program"/>
            <person name="Wegmann U."/>
            <person name="Louis P."/>
            <person name="Goesmann A."/>
            <person name="Henrissat B."/>
            <person name="Duncan S.H."/>
            <person name="Flint H.J."/>
        </authorList>
    </citation>
    <scope>NUCLEOTIDE SEQUENCE</scope>
    <source>
        <strain evidence="2">CGMCC 1.12707</strain>
    </source>
</reference>